<dbReference type="Proteomes" id="UP000830167">
    <property type="component" value="Chromosome"/>
</dbReference>
<feature type="domain" description="Lipid/polyisoprenoid-binding YceI-like" evidence="2">
    <location>
        <begin position="3"/>
        <end position="172"/>
    </location>
</feature>
<evidence type="ECO:0000313" key="3">
    <source>
        <dbReference type="EMBL" id="UOF91664.1"/>
    </source>
</evidence>
<organism evidence="3 4">
    <name type="scientific">Fodinisporobacter ferrooxydans</name>
    <dbReference type="NCBI Taxonomy" id="2901836"/>
    <lineage>
        <taxon>Bacteria</taxon>
        <taxon>Bacillati</taxon>
        <taxon>Bacillota</taxon>
        <taxon>Bacilli</taxon>
        <taxon>Bacillales</taxon>
        <taxon>Alicyclobacillaceae</taxon>
        <taxon>Fodinisporobacter</taxon>
    </lineage>
</organism>
<dbReference type="EMBL" id="CP089291">
    <property type="protein sequence ID" value="UOF91664.1"/>
    <property type="molecule type" value="Genomic_DNA"/>
</dbReference>
<sequence length="175" mass="19349">MANWVLDKTHSGIGFSVRHMMISNVRGHFNEFDATVAVESDDITTASISVEIDPTSIDTRNQQRDDHLRSGDFFHVGEYPKIHFQSSQLRHVDGEQYTLDGQLTILGVTKPLTLNCEITGPAKDPWGNERIGVIATGSVDRKDFGLTYNAVLETGGVLIGDTVKLNIEMEFVNQG</sequence>
<reference evidence="3" key="1">
    <citation type="submission" date="2021-12" db="EMBL/GenBank/DDBJ databases">
        <title>Alicyclobacillaceae gen. nov., sp. nov., isolated from chalcocite enrichment system.</title>
        <authorList>
            <person name="Jiang Z."/>
        </authorList>
    </citation>
    <scope>NUCLEOTIDE SEQUENCE</scope>
    <source>
        <strain evidence="3">MYW30-H2</strain>
    </source>
</reference>
<keyword evidence="4" id="KW-1185">Reference proteome</keyword>
<dbReference type="PANTHER" id="PTHR34406:SF1">
    <property type="entry name" value="PROTEIN YCEI"/>
    <property type="match status" value="1"/>
</dbReference>
<comment type="similarity">
    <text evidence="1">Belongs to the UPF0312 family.</text>
</comment>
<dbReference type="SUPFAM" id="SSF101874">
    <property type="entry name" value="YceI-like"/>
    <property type="match status" value="1"/>
</dbReference>
<gene>
    <name evidence="3" type="ORF">LSG31_05290</name>
</gene>
<evidence type="ECO:0000313" key="4">
    <source>
        <dbReference type="Proteomes" id="UP000830167"/>
    </source>
</evidence>
<evidence type="ECO:0000259" key="2">
    <source>
        <dbReference type="SMART" id="SM00867"/>
    </source>
</evidence>
<dbReference type="Pfam" id="PF04264">
    <property type="entry name" value="YceI"/>
    <property type="match status" value="1"/>
</dbReference>
<dbReference type="Gene3D" id="2.40.128.110">
    <property type="entry name" value="Lipid/polyisoprenoid-binding, YceI-like"/>
    <property type="match status" value="1"/>
</dbReference>
<dbReference type="PANTHER" id="PTHR34406">
    <property type="entry name" value="PROTEIN YCEI"/>
    <property type="match status" value="1"/>
</dbReference>
<dbReference type="InterPro" id="IPR036761">
    <property type="entry name" value="TTHA0802/YceI-like_sf"/>
</dbReference>
<proteinExistence type="inferred from homology"/>
<dbReference type="RefSeq" id="WP_347438359.1">
    <property type="nucleotide sequence ID" value="NZ_CP089291.1"/>
</dbReference>
<accession>A0ABY4CMZ5</accession>
<dbReference type="SMART" id="SM00867">
    <property type="entry name" value="YceI"/>
    <property type="match status" value="1"/>
</dbReference>
<dbReference type="InterPro" id="IPR007372">
    <property type="entry name" value="Lipid/polyisoprenoid-bd_YceI"/>
</dbReference>
<protein>
    <submittedName>
        <fullName evidence="3">YceI family protein</fullName>
    </submittedName>
</protein>
<evidence type="ECO:0000256" key="1">
    <source>
        <dbReference type="ARBA" id="ARBA00008812"/>
    </source>
</evidence>
<name>A0ABY4CMZ5_9BACL</name>